<protein>
    <recommendedName>
        <fullName evidence="1">DUF4371 domain-containing protein</fullName>
    </recommendedName>
</protein>
<evidence type="ECO:0000313" key="2">
    <source>
        <dbReference type="EMBL" id="KAJ4426223.1"/>
    </source>
</evidence>
<reference evidence="2 3" key="1">
    <citation type="journal article" date="2022" name="Allergy">
        <title>Genome assembly and annotation of Periplaneta americana reveal a comprehensive cockroach allergen profile.</title>
        <authorList>
            <person name="Wang L."/>
            <person name="Xiong Q."/>
            <person name="Saelim N."/>
            <person name="Wang L."/>
            <person name="Nong W."/>
            <person name="Wan A.T."/>
            <person name="Shi M."/>
            <person name="Liu X."/>
            <person name="Cao Q."/>
            <person name="Hui J.H.L."/>
            <person name="Sookrung N."/>
            <person name="Leung T.F."/>
            <person name="Tungtrongchitr A."/>
            <person name="Tsui S.K.W."/>
        </authorList>
    </citation>
    <scope>NUCLEOTIDE SEQUENCE [LARGE SCALE GENOMIC DNA]</scope>
    <source>
        <strain evidence="2">PWHHKU_190912</strain>
    </source>
</reference>
<accession>A0ABQ8RWX3</accession>
<organism evidence="2 3">
    <name type="scientific">Periplaneta americana</name>
    <name type="common">American cockroach</name>
    <name type="synonym">Blatta americana</name>
    <dbReference type="NCBI Taxonomy" id="6978"/>
    <lineage>
        <taxon>Eukaryota</taxon>
        <taxon>Metazoa</taxon>
        <taxon>Ecdysozoa</taxon>
        <taxon>Arthropoda</taxon>
        <taxon>Hexapoda</taxon>
        <taxon>Insecta</taxon>
        <taxon>Pterygota</taxon>
        <taxon>Neoptera</taxon>
        <taxon>Polyneoptera</taxon>
        <taxon>Dictyoptera</taxon>
        <taxon>Blattodea</taxon>
        <taxon>Blattoidea</taxon>
        <taxon>Blattidae</taxon>
        <taxon>Blattinae</taxon>
        <taxon>Periplaneta</taxon>
    </lineage>
</organism>
<dbReference type="SUPFAM" id="SSF53098">
    <property type="entry name" value="Ribonuclease H-like"/>
    <property type="match status" value="1"/>
</dbReference>
<gene>
    <name evidence="2" type="ORF">ANN_27034</name>
</gene>
<evidence type="ECO:0000313" key="3">
    <source>
        <dbReference type="Proteomes" id="UP001148838"/>
    </source>
</evidence>
<evidence type="ECO:0000259" key="1">
    <source>
        <dbReference type="Pfam" id="PF14291"/>
    </source>
</evidence>
<dbReference type="PANTHER" id="PTHR45749">
    <property type="match status" value="1"/>
</dbReference>
<keyword evidence="3" id="KW-1185">Reference proteome</keyword>
<dbReference type="Proteomes" id="UP001148838">
    <property type="component" value="Unassembled WGS sequence"/>
</dbReference>
<feature type="domain" description="DUF4371" evidence="1">
    <location>
        <begin position="28"/>
        <end position="143"/>
    </location>
</feature>
<sequence length="587" mass="67963">MFRKCCCSLMVKAMEDRSERRWFESRHRQGLSSDIQNDIISSISEYMYREIKKDVSQAPFVAVILDETTDISTKSQLSTVIRYVNIDGSIEERFLGFRNISEDRSANALAQHVFNTLMEFDCEKKLVAQTYDGAAVMAGQHSGLQVRVREKCPQAMFVHCHAHRLNLVQSQAVSYIKRCKIFFITLTGFGTFFSKSTKRTEALDTEIRKRFPSLAPTRWNYSSRFLETVYEYKIELRDLFVSINENSDKWDSDTIIFAAGLLSKLQDFDFNFLLVVFASIFPHSDALFQVLQKKILDISFCIKSIDNFTAHLTRLREDFDSIWCKTEIVTSQLESDLLPTNRTKRARLENVSGDDRKSLYRRLFFEIIDVMNANINHRFSDISKLKLLPRLDVRNFHNFEKKFPEDELSNLKESYGNFFDFPKLRSELSVLYKEPHMHKESIVELYSEAFKRKSCCINPRRTSLPHTQYQCDCARDNGISIVCLTPHSTAKLQPLDVAFMFPFKRFYGEAIKSSLSSDPGRVITNLQLSRLFNYGYIKAATIEMAVNGFRKTDIVPYNPNIFSDVDFVVNEAEEIATRSQQVLAISP</sequence>
<dbReference type="EMBL" id="JAJSOF020000040">
    <property type="protein sequence ID" value="KAJ4426223.1"/>
    <property type="molecule type" value="Genomic_DNA"/>
</dbReference>
<name>A0ABQ8RWX3_PERAM</name>
<dbReference type="PANTHER" id="PTHR45749:SF28">
    <property type="entry name" value="ZINC FINGER MYM-TYPE PROTEIN 1-LIKE-RELATED"/>
    <property type="match status" value="1"/>
</dbReference>
<dbReference type="InterPro" id="IPR012337">
    <property type="entry name" value="RNaseH-like_sf"/>
</dbReference>
<dbReference type="InterPro" id="IPR025398">
    <property type="entry name" value="DUF4371"/>
</dbReference>
<proteinExistence type="predicted"/>
<comment type="caution">
    <text evidence="2">The sequence shown here is derived from an EMBL/GenBank/DDBJ whole genome shotgun (WGS) entry which is preliminary data.</text>
</comment>
<dbReference type="Pfam" id="PF14291">
    <property type="entry name" value="DUF4371"/>
    <property type="match status" value="1"/>
</dbReference>